<dbReference type="AlphaFoldDB" id="A0A7S4PVG3"/>
<reference evidence="2" key="1">
    <citation type="submission" date="2021-01" db="EMBL/GenBank/DDBJ databases">
        <authorList>
            <person name="Corre E."/>
            <person name="Pelletier E."/>
            <person name="Niang G."/>
            <person name="Scheremetjew M."/>
            <person name="Finn R."/>
            <person name="Kale V."/>
            <person name="Holt S."/>
            <person name="Cochrane G."/>
            <person name="Meng A."/>
            <person name="Brown T."/>
            <person name="Cohen L."/>
        </authorList>
    </citation>
    <scope>NUCLEOTIDE SEQUENCE</scope>
    <source>
        <strain evidence="2">CCMP3105</strain>
    </source>
</reference>
<sequence length="162" mass="17430">MAQDAVFCALRGISARAMVAMLVPEDMPRAENVMVRNSPAPPSMLFRRSSSSETYSPPPTPSKSGLRRPTLISARAHEHGLEGGPRDGQPKAPPLLARATDAPAGLKGIRGGSNGACQRLEDALQDFETDERPMNVNSSVEAAPMEYTVLDANGELRTKYRL</sequence>
<feature type="compositionally biased region" description="Basic and acidic residues" evidence="1">
    <location>
        <begin position="75"/>
        <end position="89"/>
    </location>
</feature>
<evidence type="ECO:0000256" key="1">
    <source>
        <dbReference type="SAM" id="MobiDB-lite"/>
    </source>
</evidence>
<organism evidence="2">
    <name type="scientific">Alexandrium monilatum</name>
    <dbReference type="NCBI Taxonomy" id="311494"/>
    <lineage>
        <taxon>Eukaryota</taxon>
        <taxon>Sar</taxon>
        <taxon>Alveolata</taxon>
        <taxon>Dinophyceae</taxon>
        <taxon>Gonyaulacales</taxon>
        <taxon>Pyrocystaceae</taxon>
        <taxon>Alexandrium</taxon>
    </lineage>
</organism>
<evidence type="ECO:0000313" key="2">
    <source>
        <dbReference type="EMBL" id="CAE4563943.1"/>
    </source>
</evidence>
<accession>A0A7S4PVG3</accession>
<protein>
    <submittedName>
        <fullName evidence="2">Uncharacterized protein</fullName>
    </submittedName>
</protein>
<feature type="region of interest" description="Disordered" evidence="1">
    <location>
        <begin position="34"/>
        <end position="97"/>
    </location>
</feature>
<name>A0A7S4PVG3_9DINO</name>
<proteinExistence type="predicted"/>
<dbReference type="EMBL" id="HBNR01005342">
    <property type="protein sequence ID" value="CAE4563943.1"/>
    <property type="molecule type" value="Transcribed_RNA"/>
</dbReference>
<gene>
    <name evidence="2" type="ORF">AMON00008_LOCUS3562</name>
</gene>